<dbReference type="AlphaFoldDB" id="A0A2P2QXB8"/>
<evidence type="ECO:0000313" key="2">
    <source>
        <dbReference type="EMBL" id="MBX71623.1"/>
    </source>
</evidence>
<sequence>MSVLLYSVTGFFFFKSIFFFVSCFDFFSWVLFNF</sequence>
<dbReference type="EMBL" id="GGEC01091139">
    <property type="protein sequence ID" value="MBX71623.1"/>
    <property type="molecule type" value="Transcribed_RNA"/>
</dbReference>
<accession>A0A2P2QXB8</accession>
<keyword evidence="1" id="KW-0812">Transmembrane</keyword>
<keyword evidence="1" id="KW-0472">Membrane</keyword>
<name>A0A2P2QXB8_RHIMU</name>
<organism evidence="2">
    <name type="scientific">Rhizophora mucronata</name>
    <name type="common">Asiatic mangrove</name>
    <dbReference type="NCBI Taxonomy" id="61149"/>
    <lineage>
        <taxon>Eukaryota</taxon>
        <taxon>Viridiplantae</taxon>
        <taxon>Streptophyta</taxon>
        <taxon>Embryophyta</taxon>
        <taxon>Tracheophyta</taxon>
        <taxon>Spermatophyta</taxon>
        <taxon>Magnoliopsida</taxon>
        <taxon>eudicotyledons</taxon>
        <taxon>Gunneridae</taxon>
        <taxon>Pentapetalae</taxon>
        <taxon>rosids</taxon>
        <taxon>fabids</taxon>
        <taxon>Malpighiales</taxon>
        <taxon>Rhizophoraceae</taxon>
        <taxon>Rhizophora</taxon>
    </lineage>
</organism>
<feature type="transmembrane region" description="Helical" evidence="1">
    <location>
        <begin position="12"/>
        <end position="32"/>
    </location>
</feature>
<evidence type="ECO:0000256" key="1">
    <source>
        <dbReference type="SAM" id="Phobius"/>
    </source>
</evidence>
<reference evidence="2" key="1">
    <citation type="submission" date="2018-02" db="EMBL/GenBank/DDBJ databases">
        <title>Rhizophora mucronata_Transcriptome.</title>
        <authorList>
            <person name="Meera S.P."/>
            <person name="Sreeshan A."/>
            <person name="Augustine A."/>
        </authorList>
    </citation>
    <scope>NUCLEOTIDE SEQUENCE</scope>
    <source>
        <tissue evidence="2">Leaf</tissue>
    </source>
</reference>
<proteinExistence type="predicted"/>
<keyword evidence="1" id="KW-1133">Transmembrane helix</keyword>
<protein>
    <submittedName>
        <fullName evidence="2">Uncharacterized protein</fullName>
    </submittedName>
</protein>